<keyword evidence="4" id="KW-0808">Transferase</keyword>
<dbReference type="InterPro" id="IPR023459">
    <property type="entry name" value="Tscrpt_elong_fac_GreA/B_fam"/>
</dbReference>
<evidence type="ECO:0000313" key="5">
    <source>
        <dbReference type="Proteomes" id="UP000067422"/>
    </source>
</evidence>
<gene>
    <name evidence="3" type="ORF">AL538_19130</name>
    <name evidence="4" type="ORF">DS957_028655</name>
</gene>
<dbReference type="NCBIfam" id="NF004396">
    <property type="entry name" value="PRK05753.1"/>
    <property type="match status" value="1"/>
</dbReference>
<evidence type="ECO:0000313" key="3">
    <source>
        <dbReference type="EMBL" id="AMF99836.1"/>
    </source>
</evidence>
<accession>A0A3A1PUI6</accession>
<dbReference type="Pfam" id="PF01272">
    <property type="entry name" value="GreA_GreB"/>
    <property type="match status" value="1"/>
</dbReference>
<dbReference type="GO" id="GO:0016301">
    <property type="term" value="F:kinase activity"/>
    <property type="evidence" value="ECO:0007669"/>
    <property type="project" value="UniProtKB-KW"/>
</dbReference>
<reference evidence="4 6" key="3">
    <citation type="submission" date="2018-08" db="EMBL/GenBank/DDBJ databases">
        <title>Vibrio harveyi strains pathogenic to white snook Centropomus viridis Lockington (1877) and potential probiotic bacteria.</title>
        <authorList>
            <person name="Soto-Rodriguez S."/>
            <person name="Gomez-Gil B."/>
            <person name="Lozano-Olvera R."/>
        </authorList>
    </citation>
    <scope>NUCLEOTIDE SEQUENCE [LARGE SCALE GENOMIC DNA]</scope>
    <source>
        <strain evidence="4 6">CAIM 1508</strain>
    </source>
</reference>
<dbReference type="EMBL" id="QOUW02000281">
    <property type="protein sequence ID" value="RIV98641.1"/>
    <property type="molecule type" value="Genomic_DNA"/>
</dbReference>
<dbReference type="InterPro" id="IPR036953">
    <property type="entry name" value="GreA/GreB_C_sf"/>
</dbReference>
<dbReference type="AlphaFoldDB" id="A0A3A1PUI6"/>
<dbReference type="PANTHER" id="PTHR30437:SF5">
    <property type="entry name" value="REGULATOR OF NUCLEOSIDE DIPHOSPHATE KINASE"/>
    <property type="match status" value="1"/>
</dbReference>
<evidence type="ECO:0000313" key="4">
    <source>
        <dbReference type="EMBL" id="RIV98641.1"/>
    </source>
</evidence>
<evidence type="ECO:0000259" key="1">
    <source>
        <dbReference type="Pfam" id="PF01272"/>
    </source>
</evidence>
<dbReference type="OrthoDB" id="192847at2"/>
<dbReference type="GO" id="GO:0032784">
    <property type="term" value="P:regulation of DNA-templated transcription elongation"/>
    <property type="evidence" value="ECO:0007669"/>
    <property type="project" value="InterPro"/>
</dbReference>
<dbReference type="GO" id="GO:0070063">
    <property type="term" value="F:RNA polymerase binding"/>
    <property type="evidence" value="ECO:0007669"/>
    <property type="project" value="InterPro"/>
</dbReference>
<evidence type="ECO:0000313" key="6">
    <source>
        <dbReference type="Proteomes" id="UP000253437"/>
    </source>
</evidence>
<evidence type="ECO:0000259" key="2">
    <source>
        <dbReference type="Pfam" id="PF14760"/>
    </source>
</evidence>
<organism evidence="4 6">
    <name type="scientific">Vibrio harveyi</name>
    <name type="common">Beneckea harveyi</name>
    <dbReference type="NCBI Taxonomy" id="669"/>
    <lineage>
        <taxon>Bacteria</taxon>
        <taxon>Pseudomonadati</taxon>
        <taxon>Pseudomonadota</taxon>
        <taxon>Gammaproteobacteria</taxon>
        <taxon>Vibrionales</taxon>
        <taxon>Vibrionaceae</taxon>
        <taxon>Vibrio</taxon>
    </lineage>
</organism>
<reference evidence="5" key="1">
    <citation type="submission" date="2015-12" db="EMBL/GenBank/DDBJ databases">
        <title>FDA dAtabase for Regulatory Grade micrObial Sequences (FDA-ARGOS): Supporting development and validation of Infectious Disease Dx tests.</title>
        <authorList>
            <person name="Hoffmann M."/>
            <person name="Allard M."/>
            <person name="Evans P."/>
            <person name="Brown E."/>
            <person name="Tallon L.J."/>
            <person name="Sadzewicz L."/>
            <person name="Sengamalay N."/>
            <person name="Ott S."/>
            <person name="Godinez A."/>
            <person name="Nagaraj S."/>
            <person name="Vyas G."/>
            <person name="Aluvathingal J."/>
            <person name="Nadendla S."/>
            <person name="Geyer C."/>
            <person name="Sichtig H."/>
        </authorList>
    </citation>
    <scope>NUCLEOTIDE SEQUENCE [LARGE SCALE GENOMIC DNA]</scope>
    <source>
        <strain evidence="5">ATCC 43516</strain>
    </source>
</reference>
<proteinExistence type="predicted"/>
<dbReference type="Gene3D" id="3.10.50.30">
    <property type="entry name" value="Transcription elongation factor, GreA/GreB, C-terminal domain"/>
    <property type="match status" value="1"/>
</dbReference>
<dbReference type="PANTHER" id="PTHR30437">
    <property type="entry name" value="TRANSCRIPTION ELONGATION FACTOR GREA"/>
    <property type="match status" value="1"/>
</dbReference>
<dbReference type="SUPFAM" id="SSF54534">
    <property type="entry name" value="FKBP-like"/>
    <property type="match status" value="1"/>
</dbReference>
<dbReference type="Proteomes" id="UP000067422">
    <property type="component" value="Chromosome 2"/>
</dbReference>
<feature type="domain" description="Regulator of nucleoside diphosphate kinase N-terminal" evidence="2">
    <location>
        <begin position="4"/>
        <end position="42"/>
    </location>
</feature>
<reference evidence="3" key="2">
    <citation type="submission" date="2018-01" db="EMBL/GenBank/DDBJ databases">
        <title>FDA dAtabase for Regulatory Grade micrObial Sequences (FDA-ARGOS): Supporting development and validation of Infectious Disease Dx tests.</title>
        <authorList>
            <person name="Hoffmann M."/>
            <person name="Allard M."/>
            <person name="Evans P."/>
            <person name="Brown E."/>
            <person name="Tallon L."/>
            <person name="Sadzewicz L."/>
            <person name="Sengamalay N."/>
            <person name="Ott S."/>
            <person name="Godinez A."/>
            <person name="Nagaraj S."/>
            <person name="Vyas G."/>
            <person name="Aluvathingal J."/>
            <person name="Nadendla S."/>
            <person name="Geyer C."/>
            <person name="Sichtig H."/>
        </authorList>
    </citation>
    <scope>NUCLEOTIDE SEQUENCE</scope>
    <source>
        <strain evidence="3">FDAARGOS_107</strain>
    </source>
</reference>
<dbReference type="GO" id="GO:0003677">
    <property type="term" value="F:DNA binding"/>
    <property type="evidence" value="ECO:0007669"/>
    <property type="project" value="InterPro"/>
</dbReference>
<sequence length="130" mass="14693">MSNSITVTSDDYNNICRLLDNIPNCSDELLKLEDEIDRALIVDAHEIDNNIVTMNSKVTFKFLGEEEQIQKVLVYPNQVKDNSHISILAPIGMALIGLSVGQRIDWILPNGNKKTIEILDVVFQPERNIE</sequence>
<dbReference type="EMBL" id="CP014039">
    <property type="protein sequence ID" value="AMF99836.1"/>
    <property type="molecule type" value="Genomic_DNA"/>
</dbReference>
<dbReference type="RefSeq" id="WP_009696573.1">
    <property type="nucleotide sequence ID" value="NZ_CANMKW010000004.1"/>
</dbReference>
<feature type="domain" description="Transcription elongation factor GreA/GreB C-terminal" evidence="1">
    <location>
        <begin position="49"/>
        <end position="121"/>
    </location>
</feature>
<dbReference type="InterPro" id="IPR001437">
    <property type="entry name" value="Tscrpt_elong_fac_GreA/B_C"/>
</dbReference>
<dbReference type="KEGG" id="vhr:AL538_19130"/>
<dbReference type="Pfam" id="PF14760">
    <property type="entry name" value="Rnk_N"/>
    <property type="match status" value="1"/>
</dbReference>
<keyword evidence="5" id="KW-1185">Reference proteome</keyword>
<dbReference type="GO" id="GO:0006354">
    <property type="term" value="P:DNA-templated transcription elongation"/>
    <property type="evidence" value="ECO:0007669"/>
    <property type="project" value="TreeGrafter"/>
</dbReference>
<keyword evidence="4" id="KW-0418">Kinase</keyword>
<dbReference type="InterPro" id="IPR029462">
    <property type="entry name" value="Rnk_N"/>
</dbReference>
<protein>
    <submittedName>
        <fullName evidence="4">Nucleoside diphosphate kinase regulator</fullName>
    </submittedName>
</protein>
<name>A0A3A1PUI6_VIBHA</name>
<dbReference type="Proteomes" id="UP000253437">
    <property type="component" value="Unassembled WGS sequence"/>
</dbReference>